<dbReference type="InterPro" id="IPR006860">
    <property type="entry name" value="FecR"/>
</dbReference>
<dbReference type="PANTHER" id="PTHR30273">
    <property type="entry name" value="PERIPLASMIC SIGNAL SENSOR AND SIGMA FACTOR ACTIVATOR FECR-RELATED"/>
    <property type="match status" value="1"/>
</dbReference>
<keyword evidence="1" id="KW-0472">Membrane</keyword>
<sequence length="302" mass="33888">MAEDFKDHQLAKWLNGELSEEELREHFTPEDLLKFRQILDEVDRWTPDLETEVFSPEVVTRQEKQGKVRRLWLPLSVAASILILLAAGILFINKSDQVRYATAAGETRDIALPDGRSTIILAANSSVSWTDKSWSAAQRQVNLKGKGFLQVEEGSPFIVNTSSGKVEVLGTSFEVHEFESGLQVNCYQGTVKATVTGQSPMMVNAGESYLYFEGQWEAKAEVSDAAPQWLNNESSFENAPLRQVIKTLESEYNLKTDAGTINLSRRFTGSFPNNNLDEALRLVFVPLSITYELKGDRLYLSE</sequence>
<evidence type="ECO:0000259" key="3">
    <source>
        <dbReference type="Pfam" id="PF16344"/>
    </source>
</evidence>
<accession>A0ABZ0IQQ9</accession>
<dbReference type="EMBL" id="CP136051">
    <property type="protein sequence ID" value="WOK07350.1"/>
    <property type="molecule type" value="Genomic_DNA"/>
</dbReference>
<gene>
    <name evidence="4" type="ORF">RT717_01780</name>
</gene>
<dbReference type="InterPro" id="IPR012373">
    <property type="entry name" value="Ferrdict_sens_TM"/>
</dbReference>
<dbReference type="Pfam" id="PF16344">
    <property type="entry name" value="FecR_C"/>
    <property type="match status" value="1"/>
</dbReference>
<dbReference type="RefSeq" id="WP_317490029.1">
    <property type="nucleotide sequence ID" value="NZ_CP136051.1"/>
</dbReference>
<evidence type="ECO:0000256" key="1">
    <source>
        <dbReference type="SAM" id="Phobius"/>
    </source>
</evidence>
<dbReference type="Gene3D" id="2.60.120.1440">
    <property type="match status" value="1"/>
</dbReference>
<evidence type="ECO:0000259" key="2">
    <source>
        <dbReference type="Pfam" id="PF04773"/>
    </source>
</evidence>
<keyword evidence="5" id="KW-1185">Reference proteome</keyword>
<evidence type="ECO:0000313" key="4">
    <source>
        <dbReference type="EMBL" id="WOK07350.1"/>
    </source>
</evidence>
<dbReference type="Gene3D" id="3.55.50.30">
    <property type="match status" value="1"/>
</dbReference>
<feature type="domain" description="FecR protein" evidence="2">
    <location>
        <begin position="99"/>
        <end position="192"/>
    </location>
</feature>
<keyword evidence="1" id="KW-0812">Transmembrane</keyword>
<proteinExistence type="predicted"/>
<dbReference type="PANTHER" id="PTHR30273:SF2">
    <property type="entry name" value="PROTEIN FECR"/>
    <property type="match status" value="1"/>
</dbReference>
<evidence type="ECO:0000313" key="5">
    <source>
        <dbReference type="Proteomes" id="UP001302349"/>
    </source>
</evidence>
<dbReference type="Pfam" id="PF04773">
    <property type="entry name" value="FecR"/>
    <property type="match status" value="1"/>
</dbReference>
<feature type="domain" description="Protein FecR C-terminal" evidence="3">
    <location>
        <begin position="235"/>
        <end position="299"/>
    </location>
</feature>
<organism evidence="4 5">
    <name type="scientific">Imperialibacter roseus</name>
    <dbReference type="NCBI Taxonomy" id="1324217"/>
    <lineage>
        <taxon>Bacteria</taxon>
        <taxon>Pseudomonadati</taxon>
        <taxon>Bacteroidota</taxon>
        <taxon>Cytophagia</taxon>
        <taxon>Cytophagales</taxon>
        <taxon>Flammeovirgaceae</taxon>
        <taxon>Imperialibacter</taxon>
    </lineage>
</organism>
<reference evidence="4 5" key="1">
    <citation type="journal article" date="2023" name="Microbiol. Resour. Announc.">
        <title>Complete Genome Sequence of Imperialibacter roseus strain P4T.</title>
        <authorList>
            <person name="Tizabi D.R."/>
            <person name="Bachvaroff T."/>
            <person name="Hill R.T."/>
        </authorList>
    </citation>
    <scope>NUCLEOTIDE SEQUENCE [LARGE SCALE GENOMIC DNA]</scope>
    <source>
        <strain evidence="4 5">P4T</strain>
    </source>
</reference>
<dbReference type="Proteomes" id="UP001302349">
    <property type="component" value="Chromosome"/>
</dbReference>
<name>A0ABZ0IQQ9_9BACT</name>
<protein>
    <submittedName>
        <fullName evidence="4">FecR domain-containing protein</fullName>
    </submittedName>
</protein>
<dbReference type="InterPro" id="IPR032508">
    <property type="entry name" value="FecR_C"/>
</dbReference>
<feature type="transmembrane region" description="Helical" evidence="1">
    <location>
        <begin position="71"/>
        <end position="92"/>
    </location>
</feature>
<keyword evidence="1" id="KW-1133">Transmembrane helix</keyword>
<dbReference type="PIRSF" id="PIRSF018266">
    <property type="entry name" value="FecR"/>
    <property type="match status" value="1"/>
</dbReference>